<keyword evidence="1" id="KW-0677">Repeat</keyword>
<evidence type="ECO:0000313" key="7">
    <source>
        <dbReference type="EMBL" id="JAC69263.1"/>
    </source>
</evidence>
<dbReference type="EMBL" id="GBEZ01017039">
    <property type="protein sequence ID" value="JAC69263.1"/>
    <property type="molecule type" value="Transcribed_RNA"/>
</dbReference>
<feature type="region of interest" description="Disordered" evidence="4">
    <location>
        <begin position="400"/>
        <end position="428"/>
    </location>
</feature>
<dbReference type="CDD" id="cd00024">
    <property type="entry name" value="CD_CSD"/>
    <property type="match status" value="2"/>
</dbReference>
<dbReference type="InterPro" id="IPR016197">
    <property type="entry name" value="Chromo-like_dom_sf"/>
</dbReference>
<sequence length="428" mass="48250">MISCPSLSRVPLQAQPSKHSLLSRSFRQTDYSPGLAARSITQHFKIRKYIRAQAQEDGSSQRSVVNWISEGIKFEKQIFNSAKQALKDSVIPQVYDPEKEEFEVEQLLGVRAMVEEDEGRPFVEYLVKWKDGSPSSWERATNISEDVLRDFENRWWTAAREGDLGTMKEMLQGGKKLLANTLDANRRCALHFTAAIGNADCTRLLLEYGADVNAADKEGYTPLHMAAGYLHTSTVIALLEAGADSEQKDNQGRDPLQLIDSLRPNLPPSVPQLLPKRAALEAVARVMVDSLFEDVEPEKILEERRGESGEREFLVRWKGADDGNNDDDETDSWVSERDLAEDVLADWDNGLEWADAAAILDKRRVDGNVQYLVKWKDGEEDTWEPEQNVEETLIRAYEDEQDKAKAQRRAARKAAAEMNGTENNVPVA</sequence>
<dbReference type="Pfam" id="PF12796">
    <property type="entry name" value="Ank_2"/>
    <property type="match status" value="1"/>
</dbReference>
<gene>
    <name evidence="7" type="primary">SRP43</name>
    <name evidence="6" type="ORF">TSPGSL018_29654</name>
    <name evidence="7" type="ORF">TSPGSL018_6796</name>
</gene>
<evidence type="ECO:0000256" key="2">
    <source>
        <dbReference type="ARBA" id="ARBA00023043"/>
    </source>
</evidence>
<keyword evidence="2 3" id="KW-0040">ANK repeat</keyword>
<dbReference type="PANTHER" id="PTHR24171:SF9">
    <property type="entry name" value="ANKYRIN REPEAT DOMAIN-CONTAINING PROTEIN 39"/>
    <property type="match status" value="1"/>
</dbReference>
<dbReference type="SUPFAM" id="SSF54160">
    <property type="entry name" value="Chromo domain-like"/>
    <property type="match status" value="3"/>
</dbReference>
<dbReference type="PROSITE" id="PS50088">
    <property type="entry name" value="ANK_REPEAT"/>
    <property type="match status" value="2"/>
</dbReference>
<feature type="repeat" description="ANK" evidence="3">
    <location>
        <begin position="185"/>
        <end position="217"/>
    </location>
</feature>
<dbReference type="EMBL" id="GBEZ01027121">
    <property type="protein sequence ID" value="JAC60153.1"/>
    <property type="molecule type" value="Transcribed_RNA"/>
</dbReference>
<evidence type="ECO:0000256" key="3">
    <source>
        <dbReference type="PROSITE-ProRule" id="PRU00023"/>
    </source>
</evidence>
<dbReference type="SMART" id="SM00298">
    <property type="entry name" value="CHROMO"/>
    <property type="match status" value="3"/>
</dbReference>
<dbReference type="InterPro" id="IPR036770">
    <property type="entry name" value="Ankyrin_rpt-contain_sf"/>
</dbReference>
<dbReference type="Gene3D" id="1.25.40.20">
    <property type="entry name" value="Ankyrin repeat-containing domain"/>
    <property type="match status" value="1"/>
</dbReference>
<evidence type="ECO:0000256" key="4">
    <source>
        <dbReference type="SAM" id="MobiDB-lite"/>
    </source>
</evidence>
<dbReference type="SMART" id="SM00248">
    <property type="entry name" value="ANK"/>
    <property type="match status" value="3"/>
</dbReference>
<accession>A0A061RBB8</accession>
<evidence type="ECO:0000259" key="5">
    <source>
        <dbReference type="PROSITE" id="PS50013"/>
    </source>
</evidence>
<evidence type="ECO:0000313" key="6">
    <source>
        <dbReference type="EMBL" id="JAC60153.1"/>
    </source>
</evidence>
<dbReference type="PROSITE" id="PS50297">
    <property type="entry name" value="ANK_REP_REGION"/>
    <property type="match status" value="2"/>
</dbReference>
<dbReference type="InterPro" id="IPR000953">
    <property type="entry name" value="Chromo/chromo_shadow_dom"/>
</dbReference>
<dbReference type="PANTHER" id="PTHR24171">
    <property type="entry name" value="ANKYRIN REPEAT DOMAIN-CONTAINING PROTEIN 39-RELATED"/>
    <property type="match status" value="1"/>
</dbReference>
<name>A0A061RBB8_9CHLO</name>
<dbReference type="InterPro" id="IPR002110">
    <property type="entry name" value="Ankyrin_rpt"/>
</dbReference>
<feature type="domain" description="Chromo" evidence="5">
    <location>
        <begin position="295"/>
        <end position="339"/>
    </location>
</feature>
<dbReference type="PROSITE" id="PS50013">
    <property type="entry name" value="CHROMO_2"/>
    <property type="match status" value="3"/>
</dbReference>
<dbReference type="AlphaFoldDB" id="A0A061RBB8"/>
<dbReference type="SUPFAM" id="SSF48403">
    <property type="entry name" value="Ankyrin repeat"/>
    <property type="match status" value="1"/>
</dbReference>
<feature type="repeat" description="ANK" evidence="3">
    <location>
        <begin position="218"/>
        <end position="250"/>
    </location>
</feature>
<dbReference type="Pfam" id="PF00385">
    <property type="entry name" value="Chromo"/>
    <property type="match status" value="2"/>
</dbReference>
<dbReference type="Gene3D" id="2.40.50.40">
    <property type="match status" value="3"/>
</dbReference>
<organism evidence="7">
    <name type="scientific">Tetraselmis sp. GSL018</name>
    <dbReference type="NCBI Taxonomy" id="582737"/>
    <lineage>
        <taxon>Eukaryota</taxon>
        <taxon>Viridiplantae</taxon>
        <taxon>Chlorophyta</taxon>
        <taxon>core chlorophytes</taxon>
        <taxon>Chlorodendrophyceae</taxon>
        <taxon>Chlorodendrales</taxon>
        <taxon>Chlorodendraceae</taxon>
        <taxon>Tetraselmis</taxon>
    </lineage>
</organism>
<reference evidence="7" key="1">
    <citation type="submission" date="2014-05" db="EMBL/GenBank/DDBJ databases">
        <title>The transcriptome of the halophilic microalga Tetraselmis sp. GSL018 isolated from the Great Salt Lake, Utah.</title>
        <authorList>
            <person name="Jinkerson R.E."/>
            <person name="D'Adamo S."/>
            <person name="Posewitz M.C."/>
        </authorList>
    </citation>
    <scope>NUCLEOTIDE SEQUENCE</scope>
    <source>
        <strain evidence="7">GSL018</strain>
    </source>
</reference>
<feature type="domain" description="Chromo" evidence="5">
    <location>
        <begin position="354"/>
        <end position="412"/>
    </location>
</feature>
<evidence type="ECO:0000256" key="1">
    <source>
        <dbReference type="ARBA" id="ARBA00022737"/>
    </source>
</evidence>
<dbReference type="InterPro" id="IPR023780">
    <property type="entry name" value="Chromo_domain"/>
</dbReference>
<protein>
    <submittedName>
        <fullName evidence="7">Signal recognition particle 43 kDa protein</fullName>
    </submittedName>
</protein>
<feature type="domain" description="Chromo" evidence="5">
    <location>
        <begin position="102"/>
        <end position="143"/>
    </location>
</feature>
<proteinExistence type="predicted"/>